<keyword evidence="3" id="KW-1185">Reference proteome</keyword>
<accession>A0ABX2JGS5</accession>
<evidence type="ECO:0000256" key="1">
    <source>
        <dbReference type="SAM" id="MobiDB-lite"/>
    </source>
</evidence>
<dbReference type="EMBL" id="JABULH010000003">
    <property type="protein sequence ID" value="NTS65498.1"/>
    <property type="molecule type" value="Genomic_DNA"/>
</dbReference>
<organism evidence="2 3">
    <name type="scientific">Sphingomonas hominis</name>
    <dbReference type="NCBI Taxonomy" id="2741495"/>
    <lineage>
        <taxon>Bacteria</taxon>
        <taxon>Pseudomonadati</taxon>
        <taxon>Pseudomonadota</taxon>
        <taxon>Alphaproteobacteria</taxon>
        <taxon>Sphingomonadales</taxon>
        <taxon>Sphingomonadaceae</taxon>
        <taxon>Sphingomonas</taxon>
    </lineage>
</organism>
<gene>
    <name evidence="2" type="ORF">HRV97_10030</name>
</gene>
<evidence type="ECO:0000313" key="3">
    <source>
        <dbReference type="Proteomes" id="UP000621447"/>
    </source>
</evidence>
<reference evidence="2 3" key="1">
    <citation type="submission" date="2020-06" db="EMBL/GenBank/DDBJ databases">
        <title>Sphingomonas hominis sp. nov., a member of the Sphingomonas, isolated from the hair of a 22-year-old girl.</title>
        <authorList>
            <person name="Zhang D.-F."/>
            <person name="Cui X.-W."/>
        </authorList>
    </citation>
    <scope>NUCLEOTIDE SEQUENCE [LARGE SCALE GENOMIC DNA]</scope>
    <source>
        <strain evidence="2 3">HHU CXW</strain>
    </source>
</reference>
<sequence>MSPKLAAIGPANKGQRGTASFRARRPPCDRSVSKRDCPLSRVVQDITVADQRSFLMTALHRVANGGDIVAEELSAGVPRPATLDHDERDALTELELWIEDADIHVRDHDYARFKREWMRDRLAVLRDPRGKR</sequence>
<proteinExistence type="predicted"/>
<protein>
    <submittedName>
        <fullName evidence="2">Uncharacterized protein</fullName>
    </submittedName>
</protein>
<dbReference type="Proteomes" id="UP000621447">
    <property type="component" value="Unassembled WGS sequence"/>
</dbReference>
<name>A0ABX2JGS5_9SPHN</name>
<feature type="region of interest" description="Disordered" evidence="1">
    <location>
        <begin position="1"/>
        <end position="34"/>
    </location>
</feature>
<comment type="caution">
    <text evidence="2">The sequence shown here is derived from an EMBL/GenBank/DDBJ whole genome shotgun (WGS) entry which is preliminary data.</text>
</comment>
<evidence type="ECO:0000313" key="2">
    <source>
        <dbReference type="EMBL" id="NTS65498.1"/>
    </source>
</evidence>